<evidence type="ECO:0008006" key="7">
    <source>
        <dbReference type="Google" id="ProtNLM"/>
    </source>
</evidence>
<evidence type="ECO:0000256" key="2">
    <source>
        <dbReference type="ARBA" id="ARBA00022448"/>
    </source>
</evidence>
<dbReference type="EMBL" id="CAJZBQ010000038">
    <property type="protein sequence ID" value="CAG9325354.1"/>
    <property type="molecule type" value="Genomic_DNA"/>
</dbReference>
<organism evidence="5 6">
    <name type="scientific">Blepharisma stoltei</name>
    <dbReference type="NCBI Taxonomy" id="1481888"/>
    <lineage>
        <taxon>Eukaryota</taxon>
        <taxon>Sar</taxon>
        <taxon>Alveolata</taxon>
        <taxon>Ciliophora</taxon>
        <taxon>Postciliodesmatophora</taxon>
        <taxon>Heterotrichea</taxon>
        <taxon>Heterotrichida</taxon>
        <taxon>Blepharismidae</taxon>
        <taxon>Blepharisma</taxon>
    </lineage>
</organism>
<evidence type="ECO:0000256" key="1">
    <source>
        <dbReference type="ARBA" id="ARBA00010394"/>
    </source>
</evidence>
<reference evidence="5" key="1">
    <citation type="submission" date="2021-09" db="EMBL/GenBank/DDBJ databases">
        <authorList>
            <consortium name="AG Swart"/>
            <person name="Singh M."/>
            <person name="Singh A."/>
            <person name="Seah K."/>
            <person name="Emmerich C."/>
        </authorList>
    </citation>
    <scope>NUCLEOTIDE SEQUENCE</scope>
    <source>
        <strain evidence="5">ATCC30299</strain>
    </source>
</reference>
<dbReference type="InterPro" id="IPR000225">
    <property type="entry name" value="Armadillo"/>
</dbReference>
<feature type="region of interest" description="Disordered" evidence="4">
    <location>
        <begin position="1"/>
        <end position="41"/>
    </location>
</feature>
<name>A0AAU9JLH1_9CILI</name>
<dbReference type="Gene3D" id="1.25.10.10">
    <property type="entry name" value="Leucine-rich Repeat Variant"/>
    <property type="match status" value="1"/>
</dbReference>
<dbReference type="AlphaFoldDB" id="A0AAU9JLH1"/>
<sequence>MEEIQNYNDPANQENSPIASAISNDNIQAPDSQSPNPAAAPANLAVTSHTDIQIEDQPILAAANKIHSNNSVLQFEGLQFLRKSLSKVDNPPIDDVIKTGICQHIISLAYEKDDDKFLFEATWLFTNILSGSSEQGSYLLKLGVLPFLFTVFKKNNYDIKEQVMWAFGNVAGDSAKCRDTILNHEKFNYVYEFLAEVDFQKQSVIRTLSWVVSNFIRGKPQPKLDKVIPLFSFLERVILGIHDVEALTDATWGCSYLTDIDGSLPIFKNELFLEKIIQQLSSNNASLQISSLRTLGNISSSLPNSYEIMFRLGFLDKIDELILCPKKNVRKEICWMLSNICAEKKEAVEGLLERKVYEKLLKVLKEDSEDVKKEAIWVIGNTATVCDAEQARRVAQIGLIGEMISLVDKMKASQKVVLEGLTEYFGKDKNIVGSEERNRLIRVLDRVIEEGENSDKAVSLRLMLLDINNGEGNN</sequence>
<dbReference type="InterPro" id="IPR016024">
    <property type="entry name" value="ARM-type_fold"/>
</dbReference>
<keyword evidence="2" id="KW-0813">Transport</keyword>
<gene>
    <name evidence="5" type="ORF">BSTOLATCC_MIC38616</name>
</gene>
<keyword evidence="3" id="KW-0653">Protein transport</keyword>
<evidence type="ECO:0000313" key="5">
    <source>
        <dbReference type="EMBL" id="CAG9325354.1"/>
    </source>
</evidence>
<evidence type="ECO:0000313" key="6">
    <source>
        <dbReference type="Proteomes" id="UP001162131"/>
    </source>
</evidence>
<feature type="compositionally biased region" description="Polar residues" evidence="4">
    <location>
        <begin position="1"/>
        <end position="27"/>
    </location>
</feature>
<comment type="caution">
    <text evidence="5">The sequence shown here is derived from an EMBL/GenBank/DDBJ whole genome shotgun (WGS) entry which is preliminary data.</text>
</comment>
<dbReference type="InterPro" id="IPR011989">
    <property type="entry name" value="ARM-like"/>
</dbReference>
<dbReference type="SUPFAM" id="SSF48371">
    <property type="entry name" value="ARM repeat"/>
    <property type="match status" value="1"/>
</dbReference>
<feature type="compositionally biased region" description="Low complexity" evidence="4">
    <location>
        <begin position="28"/>
        <end position="41"/>
    </location>
</feature>
<dbReference type="PANTHER" id="PTHR23316">
    <property type="entry name" value="IMPORTIN ALPHA"/>
    <property type="match status" value="1"/>
</dbReference>
<evidence type="ECO:0000256" key="3">
    <source>
        <dbReference type="ARBA" id="ARBA00022927"/>
    </source>
</evidence>
<proteinExistence type="inferred from homology"/>
<comment type="similarity">
    <text evidence="1">Belongs to the importin alpha family.</text>
</comment>
<dbReference type="GO" id="GO:0015031">
    <property type="term" value="P:protein transport"/>
    <property type="evidence" value="ECO:0007669"/>
    <property type="project" value="UniProtKB-KW"/>
</dbReference>
<dbReference type="Proteomes" id="UP001162131">
    <property type="component" value="Unassembled WGS sequence"/>
</dbReference>
<accession>A0AAU9JLH1</accession>
<keyword evidence="6" id="KW-1185">Reference proteome</keyword>
<protein>
    <recommendedName>
        <fullName evidence="7">Importin subunit alpha</fullName>
    </recommendedName>
</protein>
<dbReference type="SMART" id="SM00185">
    <property type="entry name" value="ARM"/>
    <property type="match status" value="5"/>
</dbReference>
<evidence type="ECO:0000256" key="4">
    <source>
        <dbReference type="SAM" id="MobiDB-lite"/>
    </source>
</evidence>